<dbReference type="Gene3D" id="1.10.10.10">
    <property type="entry name" value="Winged helix-like DNA-binding domain superfamily/Winged helix DNA-binding domain"/>
    <property type="match status" value="1"/>
</dbReference>
<evidence type="ECO:0000256" key="2">
    <source>
        <dbReference type="ARBA" id="ARBA00023015"/>
    </source>
</evidence>
<accession>A0A419W607</accession>
<keyword evidence="4" id="KW-0804">Transcription</keyword>
<dbReference type="Gene3D" id="1.10.1740.10">
    <property type="match status" value="1"/>
</dbReference>
<gene>
    <name evidence="7" type="ORF">BC643_1243</name>
</gene>
<dbReference type="GO" id="GO:0003677">
    <property type="term" value="F:DNA binding"/>
    <property type="evidence" value="ECO:0007669"/>
    <property type="project" value="InterPro"/>
</dbReference>
<evidence type="ECO:0000313" key="8">
    <source>
        <dbReference type="Proteomes" id="UP000283387"/>
    </source>
</evidence>
<evidence type="ECO:0000256" key="4">
    <source>
        <dbReference type="ARBA" id="ARBA00023163"/>
    </source>
</evidence>
<evidence type="ECO:0000256" key="1">
    <source>
        <dbReference type="ARBA" id="ARBA00010641"/>
    </source>
</evidence>
<comment type="similarity">
    <text evidence="1">Belongs to the sigma-70 factor family. ECF subfamily.</text>
</comment>
<dbReference type="InterPro" id="IPR000792">
    <property type="entry name" value="Tscrpt_reg_LuxR_C"/>
</dbReference>
<dbReference type="PANTHER" id="PTHR43133:SF46">
    <property type="entry name" value="RNA POLYMERASE SIGMA-70 FACTOR ECF SUBFAMILY"/>
    <property type="match status" value="1"/>
</dbReference>
<evidence type="ECO:0000313" key="7">
    <source>
        <dbReference type="EMBL" id="RKD90898.1"/>
    </source>
</evidence>
<comment type="caution">
    <text evidence="7">The sequence shown here is derived from an EMBL/GenBank/DDBJ whole genome shotgun (WGS) entry which is preliminary data.</text>
</comment>
<keyword evidence="3" id="KW-0731">Sigma factor</keyword>
<dbReference type="InterPro" id="IPR039425">
    <property type="entry name" value="RNA_pol_sigma-70-like"/>
</dbReference>
<dbReference type="NCBIfam" id="TIGR02985">
    <property type="entry name" value="Sig70_bacteroi1"/>
    <property type="match status" value="1"/>
</dbReference>
<dbReference type="InterPro" id="IPR014284">
    <property type="entry name" value="RNA_pol_sigma-70_dom"/>
</dbReference>
<dbReference type="EMBL" id="RAPN01000001">
    <property type="protein sequence ID" value="RKD90898.1"/>
    <property type="molecule type" value="Genomic_DNA"/>
</dbReference>
<organism evidence="7 8">
    <name type="scientific">Mangrovibacterium diazotrophicum</name>
    <dbReference type="NCBI Taxonomy" id="1261403"/>
    <lineage>
        <taxon>Bacteria</taxon>
        <taxon>Pseudomonadati</taxon>
        <taxon>Bacteroidota</taxon>
        <taxon>Bacteroidia</taxon>
        <taxon>Marinilabiliales</taxon>
        <taxon>Prolixibacteraceae</taxon>
        <taxon>Mangrovibacterium</taxon>
    </lineage>
</organism>
<dbReference type="InterPro" id="IPR007627">
    <property type="entry name" value="RNA_pol_sigma70_r2"/>
</dbReference>
<dbReference type="InterPro" id="IPR036388">
    <property type="entry name" value="WH-like_DNA-bd_sf"/>
</dbReference>
<dbReference type="SUPFAM" id="SSF88659">
    <property type="entry name" value="Sigma3 and sigma4 domains of RNA polymerase sigma factors"/>
    <property type="match status" value="1"/>
</dbReference>
<dbReference type="RefSeq" id="WP_120272258.1">
    <property type="nucleotide sequence ID" value="NZ_RAPN01000001.1"/>
</dbReference>
<dbReference type="Pfam" id="PF04542">
    <property type="entry name" value="Sigma70_r2"/>
    <property type="match status" value="1"/>
</dbReference>
<proteinExistence type="inferred from homology"/>
<dbReference type="SUPFAM" id="SSF88946">
    <property type="entry name" value="Sigma2 domain of RNA polymerase sigma factors"/>
    <property type="match status" value="1"/>
</dbReference>
<dbReference type="OrthoDB" id="1493347at2"/>
<feature type="domain" description="RNA polymerase sigma-70 region 2" evidence="5">
    <location>
        <begin position="22"/>
        <end position="84"/>
    </location>
</feature>
<dbReference type="InterPro" id="IPR013249">
    <property type="entry name" value="RNA_pol_sigma70_r4_t2"/>
</dbReference>
<dbReference type="AlphaFoldDB" id="A0A419W607"/>
<dbReference type="InterPro" id="IPR013324">
    <property type="entry name" value="RNA_pol_sigma_r3/r4-like"/>
</dbReference>
<dbReference type="GO" id="GO:0016987">
    <property type="term" value="F:sigma factor activity"/>
    <property type="evidence" value="ECO:0007669"/>
    <property type="project" value="UniProtKB-KW"/>
</dbReference>
<dbReference type="PRINTS" id="PR00038">
    <property type="entry name" value="HTHLUXR"/>
</dbReference>
<dbReference type="GO" id="GO:0006352">
    <property type="term" value="P:DNA-templated transcription initiation"/>
    <property type="evidence" value="ECO:0007669"/>
    <property type="project" value="InterPro"/>
</dbReference>
<keyword evidence="8" id="KW-1185">Reference proteome</keyword>
<reference evidence="7 8" key="1">
    <citation type="submission" date="2018-09" db="EMBL/GenBank/DDBJ databases">
        <title>Genomic Encyclopedia of Archaeal and Bacterial Type Strains, Phase II (KMG-II): from individual species to whole genera.</title>
        <authorList>
            <person name="Goeker M."/>
        </authorList>
    </citation>
    <scope>NUCLEOTIDE SEQUENCE [LARGE SCALE GENOMIC DNA]</scope>
    <source>
        <strain evidence="7 8">DSM 27148</strain>
    </source>
</reference>
<dbReference type="PANTHER" id="PTHR43133">
    <property type="entry name" value="RNA POLYMERASE ECF-TYPE SIGMA FACTO"/>
    <property type="match status" value="1"/>
</dbReference>
<evidence type="ECO:0000256" key="3">
    <source>
        <dbReference type="ARBA" id="ARBA00023082"/>
    </source>
</evidence>
<keyword evidence="2" id="KW-0805">Transcription regulation</keyword>
<feature type="domain" description="RNA polymerase sigma factor 70 region 4 type 2" evidence="6">
    <location>
        <begin position="121"/>
        <end position="172"/>
    </location>
</feature>
<dbReference type="InterPro" id="IPR013325">
    <property type="entry name" value="RNA_pol_sigma_r2"/>
</dbReference>
<dbReference type="NCBIfam" id="TIGR02937">
    <property type="entry name" value="sigma70-ECF"/>
    <property type="match status" value="1"/>
</dbReference>
<sequence length="178" mass="21040">MYNERNLLESLAKGDRQAYNLLYLMYAPKVEVFVEKLVKNKETAEDITHNVFLQVWEKKDIISKVNSFNQYVFKMARNSVFDLFDHNLIKMRYKKSIESKGSFSVLRTESEEEIHTKDLSMLIDLTINRMPPKRKIVFLMSRKEGLSHKEIAEKLNISTRTVENHLAQAREEIRRVIS</sequence>
<name>A0A419W607_9BACT</name>
<dbReference type="InterPro" id="IPR014327">
    <property type="entry name" value="RNA_pol_sigma70_bacteroid"/>
</dbReference>
<evidence type="ECO:0000259" key="5">
    <source>
        <dbReference type="Pfam" id="PF04542"/>
    </source>
</evidence>
<evidence type="ECO:0000259" key="6">
    <source>
        <dbReference type="Pfam" id="PF08281"/>
    </source>
</evidence>
<dbReference type="Pfam" id="PF08281">
    <property type="entry name" value="Sigma70_r4_2"/>
    <property type="match status" value="1"/>
</dbReference>
<protein>
    <submittedName>
        <fullName evidence="7">RNA polymerase sigma-70 factor (ECF subfamily)</fullName>
    </submittedName>
</protein>
<dbReference type="Proteomes" id="UP000283387">
    <property type="component" value="Unassembled WGS sequence"/>
</dbReference>